<dbReference type="InterPro" id="IPR013087">
    <property type="entry name" value="Znf_C2H2_type"/>
</dbReference>
<dbReference type="InterPro" id="IPR050688">
    <property type="entry name" value="Zinc_finger/UBP_domain"/>
</dbReference>
<feature type="domain" description="C2H2-type" evidence="7">
    <location>
        <begin position="1275"/>
        <end position="1303"/>
    </location>
</feature>
<feature type="compositionally biased region" description="Basic and acidic residues" evidence="6">
    <location>
        <begin position="530"/>
        <end position="548"/>
    </location>
</feature>
<feature type="compositionally biased region" description="Acidic residues" evidence="6">
    <location>
        <begin position="1865"/>
        <end position="1880"/>
    </location>
</feature>
<gene>
    <name evidence="8" type="ORF">Fcan01_13669</name>
</gene>
<feature type="domain" description="C2H2-type" evidence="7">
    <location>
        <begin position="912"/>
        <end position="940"/>
    </location>
</feature>
<feature type="region of interest" description="Disordered" evidence="6">
    <location>
        <begin position="73"/>
        <end position="105"/>
    </location>
</feature>
<feature type="compositionally biased region" description="Polar residues" evidence="6">
    <location>
        <begin position="1364"/>
        <end position="1389"/>
    </location>
</feature>
<dbReference type="GO" id="GO:0008270">
    <property type="term" value="F:zinc ion binding"/>
    <property type="evidence" value="ECO:0007669"/>
    <property type="project" value="UniProtKB-KW"/>
</dbReference>
<dbReference type="GO" id="GO:0005634">
    <property type="term" value="C:nucleus"/>
    <property type="evidence" value="ECO:0007669"/>
    <property type="project" value="TreeGrafter"/>
</dbReference>
<evidence type="ECO:0000256" key="6">
    <source>
        <dbReference type="SAM" id="MobiDB-lite"/>
    </source>
</evidence>
<feature type="region of interest" description="Disordered" evidence="6">
    <location>
        <begin position="1363"/>
        <end position="1389"/>
    </location>
</feature>
<organism evidence="8 9">
    <name type="scientific">Folsomia candida</name>
    <name type="common">Springtail</name>
    <dbReference type="NCBI Taxonomy" id="158441"/>
    <lineage>
        <taxon>Eukaryota</taxon>
        <taxon>Metazoa</taxon>
        <taxon>Ecdysozoa</taxon>
        <taxon>Arthropoda</taxon>
        <taxon>Hexapoda</taxon>
        <taxon>Collembola</taxon>
        <taxon>Entomobryomorpha</taxon>
        <taxon>Isotomoidea</taxon>
        <taxon>Isotomidae</taxon>
        <taxon>Proisotominae</taxon>
        <taxon>Folsomia</taxon>
    </lineage>
</organism>
<dbReference type="OMA" id="CDYSLDR"/>
<feature type="region of interest" description="Disordered" evidence="6">
    <location>
        <begin position="2223"/>
        <end position="2253"/>
    </location>
</feature>
<dbReference type="SMART" id="SM00355">
    <property type="entry name" value="ZnF_C2H2"/>
    <property type="match status" value="32"/>
</dbReference>
<feature type="domain" description="C2H2-type" evidence="7">
    <location>
        <begin position="1246"/>
        <end position="1274"/>
    </location>
</feature>
<dbReference type="EMBL" id="LNIX01000007">
    <property type="protein sequence ID" value="OXA52056.1"/>
    <property type="molecule type" value="Genomic_DNA"/>
</dbReference>
<evidence type="ECO:0000313" key="9">
    <source>
        <dbReference type="Proteomes" id="UP000198287"/>
    </source>
</evidence>
<evidence type="ECO:0000256" key="1">
    <source>
        <dbReference type="ARBA" id="ARBA00022723"/>
    </source>
</evidence>
<keyword evidence="9" id="KW-1185">Reference proteome</keyword>
<feature type="region of interest" description="Disordered" evidence="6">
    <location>
        <begin position="2064"/>
        <end position="2098"/>
    </location>
</feature>
<evidence type="ECO:0000256" key="2">
    <source>
        <dbReference type="ARBA" id="ARBA00022737"/>
    </source>
</evidence>
<dbReference type="InterPro" id="IPR036236">
    <property type="entry name" value="Znf_C2H2_sf"/>
</dbReference>
<dbReference type="PROSITE" id="PS50157">
    <property type="entry name" value="ZINC_FINGER_C2H2_2"/>
    <property type="match status" value="6"/>
</dbReference>
<evidence type="ECO:0000259" key="7">
    <source>
        <dbReference type="PROSITE" id="PS50157"/>
    </source>
</evidence>
<feature type="region of interest" description="Disordered" evidence="6">
    <location>
        <begin position="1527"/>
        <end position="1555"/>
    </location>
</feature>
<proteinExistence type="predicted"/>
<feature type="region of interest" description="Disordered" evidence="6">
    <location>
        <begin position="1428"/>
        <end position="1454"/>
    </location>
</feature>
<protein>
    <submittedName>
        <fullName evidence="8">Zinc finger Y-chromosomal protein 2</fullName>
    </submittedName>
</protein>
<feature type="region of interest" description="Disordered" evidence="6">
    <location>
        <begin position="747"/>
        <end position="775"/>
    </location>
</feature>
<keyword evidence="1" id="KW-0479">Metal-binding</keyword>
<feature type="compositionally biased region" description="Acidic residues" evidence="6">
    <location>
        <begin position="169"/>
        <end position="187"/>
    </location>
</feature>
<feature type="region of interest" description="Disordered" evidence="6">
    <location>
        <begin position="1717"/>
        <end position="1787"/>
    </location>
</feature>
<feature type="region of interest" description="Disordered" evidence="6">
    <location>
        <begin position="1846"/>
        <end position="1894"/>
    </location>
</feature>
<feature type="compositionally biased region" description="Basic and acidic residues" evidence="6">
    <location>
        <begin position="2141"/>
        <end position="2153"/>
    </location>
</feature>
<keyword evidence="2" id="KW-0677">Repeat</keyword>
<feature type="compositionally biased region" description="Basic and acidic residues" evidence="6">
    <location>
        <begin position="1762"/>
        <end position="1771"/>
    </location>
</feature>
<feature type="region of interest" description="Disordered" evidence="6">
    <location>
        <begin position="932"/>
        <end position="955"/>
    </location>
</feature>
<feature type="domain" description="C2H2-type" evidence="7">
    <location>
        <begin position="381"/>
        <end position="409"/>
    </location>
</feature>
<evidence type="ECO:0000313" key="8">
    <source>
        <dbReference type="EMBL" id="OXA52056.1"/>
    </source>
</evidence>
<feature type="compositionally biased region" description="Polar residues" evidence="6">
    <location>
        <begin position="1437"/>
        <end position="1448"/>
    </location>
</feature>
<feature type="compositionally biased region" description="Acidic residues" evidence="6">
    <location>
        <begin position="2230"/>
        <end position="2242"/>
    </location>
</feature>
<keyword evidence="3 5" id="KW-0863">Zinc-finger</keyword>
<reference evidence="8 9" key="1">
    <citation type="submission" date="2015-12" db="EMBL/GenBank/DDBJ databases">
        <title>The genome of Folsomia candida.</title>
        <authorList>
            <person name="Faddeeva A."/>
            <person name="Derks M.F."/>
            <person name="Anvar Y."/>
            <person name="Smit S."/>
            <person name="Van Straalen N."/>
            <person name="Roelofs D."/>
        </authorList>
    </citation>
    <scope>NUCLEOTIDE SEQUENCE [LARGE SCALE GENOMIC DNA]</scope>
    <source>
        <strain evidence="8 9">VU population</strain>
        <tissue evidence="8">Whole body</tissue>
    </source>
</reference>
<feature type="region of interest" description="Disordered" evidence="6">
    <location>
        <begin position="153"/>
        <end position="204"/>
    </location>
</feature>
<feature type="compositionally biased region" description="Low complexity" evidence="6">
    <location>
        <begin position="1540"/>
        <end position="1549"/>
    </location>
</feature>
<dbReference type="Gene3D" id="3.30.160.60">
    <property type="entry name" value="Classic Zinc Finger"/>
    <property type="match status" value="13"/>
</dbReference>
<feature type="domain" description="C2H2-type" evidence="7">
    <location>
        <begin position="1699"/>
        <end position="1726"/>
    </location>
</feature>
<feature type="domain" description="C2H2-type" evidence="7">
    <location>
        <begin position="1104"/>
        <end position="1132"/>
    </location>
</feature>
<evidence type="ECO:0000256" key="3">
    <source>
        <dbReference type="ARBA" id="ARBA00022771"/>
    </source>
</evidence>
<dbReference type="PANTHER" id="PTHR24403:SF67">
    <property type="entry name" value="FI01116P-RELATED"/>
    <property type="match status" value="1"/>
</dbReference>
<sequence length="2310" mass="260030">MSLLHDDAHLNTAKSSLGRVIAARTPAELKKRLMDAHQPRHSSEGVIVCCGTAYLTVERLLYHQQETNCQISNISPFSREEENPLDEVSGEEDQDQEPDDSNEFDPIIDSVESLQAEDIEDIDIFEEEPRALIESNQEDISRYIRDAYKNAAQSSFRHDNKRDPIGLSPEDEGQDDDEDDDEDDDVEHEGWQNIVNEDDDDDNNVMLTEWDEDELEEVEIYGEYERNDPDSMSGIQPNFNVEATYSERESRSRSTDMDNDRRVEFLRRQEQEGKWKCDFPGCTYSTVQEKNLNIHAKCAHDPSNTHLCDFCICRYKTKSQLSRHLKMFHGLYGGTLSTPNIVKVLVNGKSKFCCEACGYTNRSEHPLRVHVHSAHDPNGKFSCPECVCQYSKGNQLTQHISMVHKNKQDDVERGNSTPTSASIATKILPKATNPSPKYLVTYSGKKTTGPHSHEQIGQFKTETGVFSFNKVFTNNKTMYTCRFCEYMTKKKATIITHSKSAHNTNAKFVCPYCSCGYAAAAPLHLHVARQHPDKPKLSIPKSKSEKTSHQVPKVVGKPAKDNPIVSPTKRPSTYGHQQKTEIVMPPSAPTAPTDSYRLVFSDNKMFFKCEACGFQARDLPLTSAHIHNTHGPSAKHFCKYCTFRFSSSATLGLHVANSHPEYCQDTVDSDEPGMEILAVEGVNVFRCKLCTYVVPDGKKLRQHILVSHDPNGTFACGLCTCRFFSVGLLNVHKSNCHPDMDEVGDDAAGLDSRDYEDIPAEKTPPRKKTNPKASATMKTSYSIQVVNNKRVFTCDGCGQNSPKEKEIKRHITAAHHPKNKFKCPQCLCRYAFSAGLMKHISSKHKADATMPILSPAGISKDRHQVYKPVADGFSSIINNGVRSFKCNKCKFSTSEECMIASHKGLHLMSNKYPCHVCSYRFSTSTLLLQHQTADHDRENSSNASSSKKSKAPTLVNQKSPEISLVGYKKVTVEGEGSSYQCTHAGCKFTSKYTTHIKSHVAAAHDSARSLCCGYCSCRFDSQTRLDKHVKMYHANVDQSIIAPTSKEDEIDDQDVENEEDEDELFTGVAVLKCQISGCTFETPADEEFVLENHMKSAHSPKAKFTCYNCPCRFNDKDALDNHIKSMHISHKLNDINNEDSSSSDWRRFEKLILSAFKLNSFEDGKLENLDLRRRVEPKRVRIKQSFEIFAEKRSEFYFAKIKLLDRANPNLSAKLLYQNRSTHLLSIDLEESEATEPTSSQHSNPFQCKFCDFVAVNKSGFITHLTAAHSAKNPFKCDQCFCRFKSQGGLGSHQYKCHSKKKQPSFKAHTTMFERMQEKKTRGLQKPKIAPPAKENHNCHLCSALFNNGTSLNWHMIRAHAHRVSNSSTDGARSKAQTPNSTTEDVLSNSAIAKAARKYAEVEGPDDMHSDSENDDLFEKHIFSKKKGSSKSDISSDTTPVQTHISKPSNHKKCSKCPYTAAPSLIAQHESRAHIENGISCPFCTCSYKSETSLRQHVALSHKTPTRKSSTPVHTRVTRNSIDLRERQKISVQETDDVLSTRPSTSSASRSEKETPAAIPIAKLHKCYLCSYTCRLPVNLEAHKLTAHVKGGYVCKYCPCAYRTSAALNNHLKLRHKKYISVVLAGREKMSYQNVEEDDGSQSEDDESSSELALRCSQCSFSTNQSVKLTAHMNVEHPNSPNLAALNDSSQDSSIADEFFCSECSFTTSLRIKLKRHEEKHKNAQEPKNNTPPQASAAISDDVSGKEEVPSRRSLRSRKRKSDCPDKKEEEQSSQQQSKQVASVEPKAKQIKVQLEVMNTLKRPLSTRTSTRRSAEAAKKVIDSVIQSEQIDDDELDTVDEAENKSVKKRKKLDSAPPSIISISEENEQDTNMEDDELIENDTTASPKISKSARHAKVMKQVNDRQSLKEVATLQRPTDLVRNAKQMQESNKRTAGLREFMRFTCSRCALSFDTVRQLTFHFHRCEENFKEFTCKLCDNQVSFGTLLKLKEHIWRNHLVEEDRLKSQLDSTASKSSEQCPYVCSLCKFGLSDRKAYIFHLSVPHLFRCKKCAFVSGTKTVMDEHKQNIHKKPDLPSDKVVENEEEPSLPPPPPDSDDILIVYESTVPISKAVGRAERRRKMESKDSSSTDTGKLPGSQNEDQDKNEDQNNEKTMEDDEPEVGESLICDECGHFSMTLEDAHAHNQFERPTKELLFRIALANIESLICFVCGYMATSPCDSILHSQTHQPEDDDGDDDSTGMEESEKDHEEANTTMVPVPDYEIEIEFKDSPCQLEGLDIVDVPLVSDDHAKNLESDTNRVIFIQMDNADN</sequence>
<feature type="region of interest" description="Disordered" evidence="6">
    <location>
        <begin position="2111"/>
        <end position="2161"/>
    </location>
</feature>
<dbReference type="SUPFAM" id="SSF57667">
    <property type="entry name" value="beta-beta-alpha zinc fingers"/>
    <property type="match status" value="1"/>
</dbReference>
<dbReference type="GO" id="GO:0010468">
    <property type="term" value="P:regulation of gene expression"/>
    <property type="evidence" value="ECO:0007669"/>
    <property type="project" value="TreeGrafter"/>
</dbReference>
<feature type="region of interest" description="Disordered" evidence="6">
    <location>
        <begin position="529"/>
        <end position="576"/>
    </location>
</feature>
<accession>A0A226E663</accession>
<keyword evidence="4" id="KW-0862">Zinc</keyword>
<comment type="caution">
    <text evidence="8">The sequence shown here is derived from an EMBL/GenBank/DDBJ whole genome shotgun (WGS) entry which is preliminary data.</text>
</comment>
<dbReference type="PANTHER" id="PTHR24403">
    <property type="entry name" value="ZINC FINGER PROTEIN"/>
    <property type="match status" value="1"/>
</dbReference>
<feature type="compositionally biased region" description="Basic and acidic residues" evidence="6">
    <location>
        <begin position="2064"/>
        <end position="2081"/>
    </location>
</feature>
<evidence type="ECO:0000256" key="5">
    <source>
        <dbReference type="PROSITE-ProRule" id="PRU00042"/>
    </source>
</evidence>
<name>A0A226E663_FOLCA</name>
<dbReference type="PROSITE" id="PS00028">
    <property type="entry name" value="ZINC_FINGER_C2H2_1"/>
    <property type="match status" value="14"/>
</dbReference>
<dbReference type="Proteomes" id="UP000198287">
    <property type="component" value="Unassembled WGS sequence"/>
</dbReference>
<feature type="compositionally biased region" description="Basic and acidic residues" evidence="6">
    <location>
        <begin position="751"/>
        <end position="764"/>
    </location>
</feature>
<evidence type="ECO:0000256" key="4">
    <source>
        <dbReference type="ARBA" id="ARBA00022833"/>
    </source>
</evidence>
<feature type="compositionally biased region" description="Acidic residues" evidence="6">
    <location>
        <begin position="83"/>
        <end position="103"/>
    </location>
</feature>